<keyword evidence="5 6" id="KW-0067">ATP-binding</keyword>
<evidence type="ECO:0000256" key="1">
    <source>
        <dbReference type="ARBA" id="ARBA00001823"/>
    </source>
</evidence>
<name>A0A9X3B7N7_9BACT</name>
<dbReference type="EMBL" id="JAOTIF010000002">
    <property type="protein sequence ID" value="MCU7548676.1"/>
    <property type="molecule type" value="Genomic_DNA"/>
</dbReference>
<comment type="similarity">
    <text evidence="6">Belongs to the APS kinase family.</text>
</comment>
<dbReference type="GO" id="GO:0005524">
    <property type="term" value="F:ATP binding"/>
    <property type="evidence" value="ECO:0007669"/>
    <property type="project" value="UniProtKB-KW"/>
</dbReference>
<evidence type="ECO:0000256" key="4">
    <source>
        <dbReference type="ARBA" id="ARBA00022741"/>
    </source>
</evidence>
<evidence type="ECO:0000256" key="2">
    <source>
        <dbReference type="ARBA" id="ARBA00012121"/>
    </source>
</evidence>
<comment type="caution">
    <text evidence="8">The sequence shown here is derived from an EMBL/GenBank/DDBJ whole genome shotgun (WGS) entry which is preliminary data.</text>
</comment>
<proteinExistence type="inferred from homology"/>
<dbReference type="AlphaFoldDB" id="A0A9X3B7N7"/>
<dbReference type="GO" id="GO:0004781">
    <property type="term" value="F:sulfate adenylyltransferase (ATP) activity"/>
    <property type="evidence" value="ECO:0007669"/>
    <property type="project" value="TreeGrafter"/>
</dbReference>
<accession>A0A9X3B7N7</accession>
<dbReference type="Pfam" id="PF01583">
    <property type="entry name" value="APS_kinase"/>
    <property type="match status" value="1"/>
</dbReference>
<dbReference type="RefSeq" id="WP_279296120.1">
    <property type="nucleotide sequence ID" value="NZ_JAOTIF010000002.1"/>
</dbReference>
<dbReference type="Gene3D" id="3.40.50.300">
    <property type="entry name" value="P-loop containing nucleotide triphosphate hydrolases"/>
    <property type="match status" value="1"/>
</dbReference>
<keyword evidence="6 8" id="KW-0418">Kinase</keyword>
<evidence type="ECO:0000313" key="9">
    <source>
        <dbReference type="Proteomes" id="UP001155483"/>
    </source>
</evidence>
<reference evidence="8" key="1">
    <citation type="submission" date="2022-09" db="EMBL/GenBank/DDBJ databases">
        <authorList>
            <person name="Yuan C."/>
            <person name="Ke Z."/>
        </authorList>
    </citation>
    <scope>NUCLEOTIDE SEQUENCE</scope>
    <source>
        <strain evidence="8">LB-8</strain>
    </source>
</reference>
<evidence type="ECO:0000256" key="5">
    <source>
        <dbReference type="ARBA" id="ARBA00022840"/>
    </source>
</evidence>
<dbReference type="GO" id="GO:0019379">
    <property type="term" value="P:sulfate assimilation, phosphoadenylyl sulfate reduction by phosphoadenylyl-sulfate reductase (thioredoxin)"/>
    <property type="evidence" value="ECO:0007669"/>
    <property type="project" value="TreeGrafter"/>
</dbReference>
<dbReference type="InterPro" id="IPR002891">
    <property type="entry name" value="APS"/>
</dbReference>
<evidence type="ECO:0000313" key="8">
    <source>
        <dbReference type="EMBL" id="MCU7548676.1"/>
    </source>
</evidence>
<evidence type="ECO:0000256" key="6">
    <source>
        <dbReference type="RuleBase" id="RU004347"/>
    </source>
</evidence>
<dbReference type="PANTHER" id="PTHR42700">
    <property type="entry name" value="SULFATE ADENYLYLTRANSFERASE"/>
    <property type="match status" value="1"/>
</dbReference>
<comment type="function">
    <text evidence="6">Catalyzes the synthesis of activated sulfate.</text>
</comment>
<keyword evidence="3 6" id="KW-0808">Transferase</keyword>
<dbReference type="Proteomes" id="UP001155483">
    <property type="component" value="Unassembled WGS sequence"/>
</dbReference>
<organism evidence="8 9">
    <name type="scientific">Paraflavisolibacter caeni</name>
    <dbReference type="NCBI Taxonomy" id="2982496"/>
    <lineage>
        <taxon>Bacteria</taxon>
        <taxon>Pseudomonadati</taxon>
        <taxon>Bacteroidota</taxon>
        <taxon>Chitinophagia</taxon>
        <taxon>Chitinophagales</taxon>
        <taxon>Chitinophagaceae</taxon>
        <taxon>Paraflavisolibacter</taxon>
    </lineage>
</organism>
<dbReference type="InterPro" id="IPR027417">
    <property type="entry name" value="P-loop_NTPase"/>
</dbReference>
<keyword evidence="4 6" id="KW-0547">Nucleotide-binding</keyword>
<gene>
    <name evidence="8" type="primary">cysC</name>
    <name evidence="8" type="ORF">OCK74_06080</name>
</gene>
<comment type="pathway">
    <text evidence="6">Sulfur metabolism; hydrogen sulfide biosynthesis; sulfite from sulfate: step 2/3.</text>
</comment>
<dbReference type="NCBIfam" id="TIGR00455">
    <property type="entry name" value="apsK"/>
    <property type="match status" value="1"/>
</dbReference>
<feature type="domain" description="APS kinase" evidence="7">
    <location>
        <begin position="2"/>
        <end position="151"/>
    </location>
</feature>
<dbReference type="InterPro" id="IPR050512">
    <property type="entry name" value="Sulf_AdTrans/APS_kinase"/>
</dbReference>
<comment type="catalytic activity">
    <reaction evidence="1 6">
        <text>adenosine 5'-phosphosulfate + ATP = 3'-phosphoadenylyl sulfate + ADP + H(+)</text>
        <dbReference type="Rhea" id="RHEA:24152"/>
        <dbReference type="ChEBI" id="CHEBI:15378"/>
        <dbReference type="ChEBI" id="CHEBI:30616"/>
        <dbReference type="ChEBI" id="CHEBI:58243"/>
        <dbReference type="ChEBI" id="CHEBI:58339"/>
        <dbReference type="ChEBI" id="CHEBI:456216"/>
        <dbReference type="EC" id="2.7.1.25"/>
    </reaction>
</comment>
<reference evidence="8" key="2">
    <citation type="submission" date="2023-04" db="EMBL/GenBank/DDBJ databases">
        <title>Paracnuella aquatica gen. nov., sp. nov., a member of the family Chitinophagaceae isolated from a hot spring.</title>
        <authorList>
            <person name="Wang C."/>
        </authorList>
    </citation>
    <scope>NUCLEOTIDE SEQUENCE</scope>
    <source>
        <strain evidence="8">LB-8</strain>
    </source>
</reference>
<dbReference type="GO" id="GO:0005737">
    <property type="term" value="C:cytoplasm"/>
    <property type="evidence" value="ECO:0007669"/>
    <property type="project" value="TreeGrafter"/>
</dbReference>
<evidence type="ECO:0000259" key="7">
    <source>
        <dbReference type="Pfam" id="PF01583"/>
    </source>
</evidence>
<dbReference type="InterPro" id="IPR059117">
    <property type="entry name" value="APS_kinase_dom"/>
</dbReference>
<sequence>MILQFCGLSGAGKSTLAKLVREKLSRKGYIVEILDGDEYRQTLCCDLGFSKEDRKENLRRMAFVAAQLSKHGIITIICAINPYEATREEIRNAYSNVKTIHIDCSLATLINRDTKGLYRKALLPDAHPEKISNLTGVNDPFEVPKDADLYVNTDHYNIGECAHQIASFTEKHFVLCTEMESKVVTNVIPLTSYQSSVI</sequence>
<dbReference type="GO" id="GO:0010134">
    <property type="term" value="P:sulfate assimilation via adenylyl sulfate reduction"/>
    <property type="evidence" value="ECO:0007669"/>
    <property type="project" value="TreeGrafter"/>
</dbReference>
<keyword evidence="9" id="KW-1185">Reference proteome</keyword>
<dbReference type="PANTHER" id="PTHR42700:SF1">
    <property type="entry name" value="SULFATE ADENYLYLTRANSFERASE"/>
    <property type="match status" value="1"/>
</dbReference>
<dbReference type="GO" id="GO:0004020">
    <property type="term" value="F:adenylylsulfate kinase activity"/>
    <property type="evidence" value="ECO:0007669"/>
    <property type="project" value="UniProtKB-EC"/>
</dbReference>
<protein>
    <recommendedName>
        <fullName evidence="2 6">Adenylyl-sulfate kinase</fullName>
        <ecNumber evidence="2 6">2.7.1.25</ecNumber>
    </recommendedName>
</protein>
<evidence type="ECO:0000256" key="3">
    <source>
        <dbReference type="ARBA" id="ARBA00022679"/>
    </source>
</evidence>
<dbReference type="EC" id="2.7.1.25" evidence="2 6"/>
<dbReference type="SUPFAM" id="SSF52540">
    <property type="entry name" value="P-loop containing nucleoside triphosphate hydrolases"/>
    <property type="match status" value="1"/>
</dbReference>
<dbReference type="CDD" id="cd02027">
    <property type="entry name" value="APSK"/>
    <property type="match status" value="1"/>
</dbReference>